<evidence type="ECO:0000256" key="3">
    <source>
        <dbReference type="ARBA" id="ARBA00022692"/>
    </source>
</evidence>
<dbReference type="InterPro" id="IPR001279">
    <property type="entry name" value="Metallo-B-lactamas"/>
</dbReference>
<evidence type="ECO:0000259" key="7">
    <source>
        <dbReference type="SMART" id="SM00849"/>
    </source>
</evidence>
<dbReference type="Pfam" id="PF03772">
    <property type="entry name" value="Competence"/>
    <property type="match status" value="1"/>
</dbReference>
<gene>
    <name evidence="8" type="ORF">ACFSJC_06140</name>
</gene>
<dbReference type="InterPro" id="IPR004797">
    <property type="entry name" value="Competence_ComEC/Rec2"/>
</dbReference>
<dbReference type="InterPro" id="IPR036866">
    <property type="entry name" value="RibonucZ/Hydroxyglut_hydro"/>
</dbReference>
<feature type="transmembrane region" description="Helical" evidence="6">
    <location>
        <begin position="327"/>
        <end position="359"/>
    </location>
</feature>
<proteinExistence type="predicted"/>
<comment type="subcellular location">
    <subcellularLocation>
        <location evidence="1">Cell membrane</location>
        <topology evidence="1">Multi-pass membrane protein</topology>
    </subcellularLocation>
</comment>
<dbReference type="CDD" id="cd07731">
    <property type="entry name" value="ComA-like_MBL-fold"/>
    <property type="match status" value="1"/>
</dbReference>
<dbReference type="InterPro" id="IPR035681">
    <property type="entry name" value="ComA-like_MBL"/>
</dbReference>
<dbReference type="NCBIfam" id="TIGR00360">
    <property type="entry name" value="ComEC_N-term"/>
    <property type="match status" value="1"/>
</dbReference>
<evidence type="ECO:0000256" key="1">
    <source>
        <dbReference type="ARBA" id="ARBA00004651"/>
    </source>
</evidence>
<dbReference type="Proteomes" id="UP001597337">
    <property type="component" value="Unassembled WGS sequence"/>
</dbReference>
<feature type="transmembrane region" description="Helical" evidence="6">
    <location>
        <begin position="371"/>
        <end position="391"/>
    </location>
</feature>
<protein>
    <submittedName>
        <fullName evidence="8">DNA internalization-related competence protein ComEC/Rec2</fullName>
    </submittedName>
</protein>
<evidence type="ECO:0000313" key="9">
    <source>
        <dbReference type="Proteomes" id="UP001597337"/>
    </source>
</evidence>
<dbReference type="InterPro" id="IPR052159">
    <property type="entry name" value="Competence_DNA_uptake"/>
</dbReference>
<organism evidence="8 9">
    <name type="scientific">Thiorhodococcus fuscus</name>
    <dbReference type="NCBI Taxonomy" id="527200"/>
    <lineage>
        <taxon>Bacteria</taxon>
        <taxon>Pseudomonadati</taxon>
        <taxon>Pseudomonadota</taxon>
        <taxon>Gammaproteobacteria</taxon>
        <taxon>Chromatiales</taxon>
        <taxon>Chromatiaceae</taxon>
        <taxon>Thiorhodococcus</taxon>
    </lineage>
</organism>
<feature type="transmembrane region" description="Helical" evidence="6">
    <location>
        <begin position="274"/>
        <end position="292"/>
    </location>
</feature>
<feature type="transmembrane region" description="Helical" evidence="6">
    <location>
        <begin position="403"/>
        <end position="425"/>
    </location>
</feature>
<name>A0ABW4Y744_9GAMM</name>
<dbReference type="RefSeq" id="WP_386024693.1">
    <property type="nucleotide sequence ID" value="NZ_JBHUHX010000013.1"/>
</dbReference>
<keyword evidence="9" id="KW-1185">Reference proteome</keyword>
<feature type="domain" description="Metallo-beta-lactamase" evidence="7">
    <location>
        <begin position="518"/>
        <end position="709"/>
    </location>
</feature>
<comment type="caution">
    <text evidence="8">The sequence shown here is derived from an EMBL/GenBank/DDBJ whole genome shotgun (WGS) entry which is preliminary data.</text>
</comment>
<keyword evidence="2" id="KW-1003">Cell membrane</keyword>
<feature type="transmembrane region" description="Helical" evidence="6">
    <location>
        <begin position="239"/>
        <end position="262"/>
    </location>
</feature>
<dbReference type="NCBIfam" id="TIGR00361">
    <property type="entry name" value="ComEC_Rec2"/>
    <property type="match status" value="1"/>
</dbReference>
<dbReference type="Pfam" id="PF13567">
    <property type="entry name" value="DUF4131"/>
    <property type="match status" value="1"/>
</dbReference>
<keyword evidence="3 6" id="KW-0812">Transmembrane</keyword>
<dbReference type="InterPro" id="IPR025405">
    <property type="entry name" value="DUF4131"/>
</dbReference>
<sequence>MSCIWPLAFAVGILIVYFAPGPPPTWAVAAPILLGLSLACKIPRWRPVAALALGLLWAQIHVVQSLHQSFPQALALSRVPLLIEGRIASIPVVSDGTVRFLFEVDQCSRDGTSLAFAGRVRLSWYRDAPALRAGERWRLPVRLKPPHGYANPGGFDFERWLFEQGAKASGYVRAGAERLDDGAGHFRLARWRQALSEHLARVLDGARATGLIQALVVGDRSGLERDDWEALTATGTNHLVAISGLHVGLVAGGLLLVGRWLWSRSARLTLLMAAPRAAVVGAMLAAVGYAALAGFAVSTQRALVMLAVLLGALYWGRTTRPFHALSLALLGVLLWDPAAVLSHGFWLSFGAVGLLLHALGQRLPQQSRAGVWWRAQWAVGIGLAPLLFLFFDRASLIAPLVNLVAVPLFGLLLPLVLIASLASLIPGATLPLTLIAELLGRCLDALIWLGARDWAALDLSARPFWVWVVAGVAVLLLLAPRGLPGRWLGVLLLLPVALVRPPVPPPGALWFHVLDVGQGLAVVVVTHDGTLIYDTGPSYPGGFDSGRQIVLPFLRDQGIARIDRLVVSHADRDHSGGASALVDAMPIGRIQSGEPDQLDLGHLDADGATRCRVGDGWEWSGVSFRFLHPDDREIRDNDASCVLKITAGDRSILLTGDASKAVEQELIERFGDGLRADILVAGHHGSATSSSEAFLRAVAPEWMFFSSGYLNRFGFPSSEVCARVDALGIASLNTAESGAIELRLDAGGRIEGPWGWRSRSGGIWTHRPRVEALDTEPQCGRSAAP</sequence>
<dbReference type="Gene3D" id="3.60.15.10">
    <property type="entry name" value="Ribonuclease Z/Hydroxyacylglutathione hydrolase-like"/>
    <property type="match status" value="1"/>
</dbReference>
<keyword evidence="4 6" id="KW-1133">Transmembrane helix</keyword>
<evidence type="ECO:0000256" key="5">
    <source>
        <dbReference type="ARBA" id="ARBA00023136"/>
    </source>
</evidence>
<reference evidence="9" key="1">
    <citation type="journal article" date="2019" name="Int. J. Syst. Evol. Microbiol.">
        <title>The Global Catalogue of Microorganisms (GCM) 10K type strain sequencing project: providing services to taxonomists for standard genome sequencing and annotation.</title>
        <authorList>
            <consortium name="The Broad Institute Genomics Platform"/>
            <consortium name="The Broad Institute Genome Sequencing Center for Infectious Disease"/>
            <person name="Wu L."/>
            <person name="Ma J."/>
        </authorList>
    </citation>
    <scope>NUCLEOTIDE SEQUENCE [LARGE SCALE GENOMIC DNA]</scope>
    <source>
        <strain evidence="9">KACC 12597</strain>
    </source>
</reference>
<feature type="transmembrane region" description="Helical" evidence="6">
    <location>
        <begin position="298"/>
        <end position="315"/>
    </location>
</feature>
<dbReference type="SMART" id="SM00849">
    <property type="entry name" value="Lactamase_B"/>
    <property type="match status" value="1"/>
</dbReference>
<evidence type="ECO:0000256" key="2">
    <source>
        <dbReference type="ARBA" id="ARBA00022475"/>
    </source>
</evidence>
<evidence type="ECO:0000313" key="8">
    <source>
        <dbReference type="EMBL" id="MFD2111415.1"/>
    </source>
</evidence>
<dbReference type="PANTHER" id="PTHR30619">
    <property type="entry name" value="DNA INTERNALIZATION/COMPETENCE PROTEIN COMEC/REC2"/>
    <property type="match status" value="1"/>
</dbReference>
<evidence type="ECO:0000256" key="6">
    <source>
        <dbReference type="SAM" id="Phobius"/>
    </source>
</evidence>
<dbReference type="EMBL" id="JBHUHX010000013">
    <property type="protein sequence ID" value="MFD2111415.1"/>
    <property type="molecule type" value="Genomic_DNA"/>
</dbReference>
<feature type="transmembrane region" description="Helical" evidence="6">
    <location>
        <begin position="464"/>
        <end position="483"/>
    </location>
</feature>
<dbReference type="PANTHER" id="PTHR30619:SF1">
    <property type="entry name" value="RECOMBINATION PROTEIN 2"/>
    <property type="match status" value="1"/>
</dbReference>
<dbReference type="Pfam" id="PF00753">
    <property type="entry name" value="Lactamase_B"/>
    <property type="match status" value="1"/>
</dbReference>
<evidence type="ECO:0000256" key="4">
    <source>
        <dbReference type="ARBA" id="ARBA00022989"/>
    </source>
</evidence>
<dbReference type="SUPFAM" id="SSF56281">
    <property type="entry name" value="Metallo-hydrolase/oxidoreductase"/>
    <property type="match status" value="1"/>
</dbReference>
<accession>A0ABW4Y744</accession>
<dbReference type="InterPro" id="IPR004477">
    <property type="entry name" value="ComEC_N"/>
</dbReference>
<keyword evidence="5 6" id="KW-0472">Membrane</keyword>